<dbReference type="InterPro" id="IPR000253">
    <property type="entry name" value="FHA_dom"/>
</dbReference>
<dbReference type="AlphaFoldDB" id="A0A813HSB6"/>
<dbReference type="CDD" id="cd00060">
    <property type="entry name" value="FHA"/>
    <property type="match status" value="1"/>
</dbReference>
<dbReference type="OrthoDB" id="43030at2759"/>
<dbReference type="PANTHER" id="PTHR23308">
    <property type="entry name" value="NUCLEAR INHIBITOR OF PROTEIN PHOSPHATASE-1"/>
    <property type="match status" value="1"/>
</dbReference>
<dbReference type="InterPro" id="IPR008984">
    <property type="entry name" value="SMAD_FHA_dom_sf"/>
</dbReference>
<protein>
    <recommendedName>
        <fullName evidence="2">FHA domain-containing protein</fullName>
    </recommendedName>
</protein>
<evidence type="ECO:0000313" key="3">
    <source>
        <dbReference type="EMBL" id="CAE8641135.1"/>
    </source>
</evidence>
<evidence type="ECO:0000313" key="4">
    <source>
        <dbReference type="Proteomes" id="UP000654075"/>
    </source>
</evidence>
<accession>A0A813HSB6</accession>
<feature type="domain" description="FHA" evidence="2">
    <location>
        <begin position="31"/>
        <end position="105"/>
    </location>
</feature>
<dbReference type="SUPFAM" id="SSF49879">
    <property type="entry name" value="SMAD/FHA domain"/>
    <property type="match status" value="1"/>
</dbReference>
<evidence type="ECO:0000256" key="1">
    <source>
        <dbReference type="SAM" id="MobiDB-lite"/>
    </source>
</evidence>
<keyword evidence="4" id="KW-1185">Reference proteome</keyword>
<sequence length="421" mass="46150">MATDGHEELPARRLILRSARDHHVLRLDAPTIIGRKDGLDLQVSHASVSSRHASIELLPFSSLTSSSITAEAAEQEELVSAPKVTVALLRDLDSTNGTFADDEQSTGMRVPPEGTRLALGDYVRFGFCPSIYRLEEAPLEGADCTRDAAAGDQESGATPADLRDQRRMQQLKQAEHSYLGWLAQVREEYASVRKQVEMEGAAHAAGDPSLEELEATCLSFSKRPLSRCVSGPQGSRLTSQVSDASIQQEGGLENENHFPAPAEVEAEVERLAGRSWEVASVLRPPLTTAECLRDVGVQLQEALAFVKDGLPNLAKQLGDKVCGPIFQALLARSSRPTPGHAPRERCQDARLDTMDNKKVESLVSEADCLVALLRVKIEDDGDLGLARTVLEDSIRFWRDLEQCAKWRDISCWQLFAEVNDC</sequence>
<name>A0A813HSB6_POLGL</name>
<gene>
    <name evidence="3" type="ORF">PGLA1383_LOCUS55856</name>
</gene>
<dbReference type="Proteomes" id="UP000654075">
    <property type="component" value="Unassembled WGS sequence"/>
</dbReference>
<dbReference type="InterPro" id="IPR050923">
    <property type="entry name" value="Cell_Proc_Reg/RNA_Proc"/>
</dbReference>
<organism evidence="3 4">
    <name type="scientific">Polarella glacialis</name>
    <name type="common">Dinoflagellate</name>
    <dbReference type="NCBI Taxonomy" id="89957"/>
    <lineage>
        <taxon>Eukaryota</taxon>
        <taxon>Sar</taxon>
        <taxon>Alveolata</taxon>
        <taxon>Dinophyceae</taxon>
        <taxon>Suessiales</taxon>
        <taxon>Suessiaceae</taxon>
        <taxon>Polarella</taxon>
    </lineage>
</organism>
<dbReference type="Pfam" id="PF00498">
    <property type="entry name" value="FHA"/>
    <property type="match status" value="1"/>
</dbReference>
<dbReference type="PROSITE" id="PS50006">
    <property type="entry name" value="FHA_DOMAIN"/>
    <property type="match status" value="1"/>
</dbReference>
<proteinExistence type="predicted"/>
<evidence type="ECO:0000259" key="2">
    <source>
        <dbReference type="PROSITE" id="PS50006"/>
    </source>
</evidence>
<dbReference type="SMART" id="SM00240">
    <property type="entry name" value="FHA"/>
    <property type="match status" value="1"/>
</dbReference>
<feature type="region of interest" description="Disordered" evidence="1">
    <location>
        <begin position="148"/>
        <end position="168"/>
    </location>
</feature>
<comment type="caution">
    <text evidence="3">The sequence shown here is derived from an EMBL/GenBank/DDBJ whole genome shotgun (WGS) entry which is preliminary data.</text>
</comment>
<dbReference type="EMBL" id="CAJNNV010032825">
    <property type="protein sequence ID" value="CAE8641135.1"/>
    <property type="molecule type" value="Genomic_DNA"/>
</dbReference>
<dbReference type="Gene3D" id="2.60.200.20">
    <property type="match status" value="1"/>
</dbReference>
<reference evidence="3" key="1">
    <citation type="submission" date="2021-02" db="EMBL/GenBank/DDBJ databases">
        <authorList>
            <person name="Dougan E. K."/>
            <person name="Rhodes N."/>
            <person name="Thang M."/>
            <person name="Chan C."/>
        </authorList>
    </citation>
    <scope>NUCLEOTIDE SEQUENCE</scope>
</reference>